<sequence length="182" mass="20223">MKRRNRTAVDITDMDHEVLRRCSGLSTQGGLPNLDAWQNDLLAAADKERTKIKALGKALEIILRLQGRSPRLSQVWLVVYASLCCAVRLDRLKVLCEEALSSSLSVETAADVLILADMHSADQLKAHAIDFINTRHATDVMRRRDGSPWCFASPTLIAEAFRALATQQVPPIGPPRKRLKQS</sequence>
<dbReference type="EMBL" id="CP092863">
    <property type="protein sequence ID" value="UYV61389.1"/>
    <property type="molecule type" value="Genomic_DNA"/>
</dbReference>
<dbReference type="PANTHER" id="PTHR24413">
    <property type="entry name" value="SPECKLE-TYPE POZ PROTEIN"/>
    <property type="match status" value="1"/>
</dbReference>
<dbReference type="Proteomes" id="UP001235939">
    <property type="component" value="Chromosome 01"/>
</dbReference>
<evidence type="ECO:0000313" key="1">
    <source>
        <dbReference type="EMBL" id="UYV61389.1"/>
    </source>
</evidence>
<reference evidence="1 2" key="1">
    <citation type="submission" date="2022-01" db="EMBL/GenBank/DDBJ databases">
        <title>A chromosomal length assembly of Cordylochernes scorpioides.</title>
        <authorList>
            <person name="Zeh D."/>
            <person name="Zeh J."/>
        </authorList>
    </citation>
    <scope>NUCLEOTIDE SEQUENCE [LARGE SCALE GENOMIC DNA]</scope>
    <source>
        <strain evidence="1">IN4F17</strain>
        <tissue evidence="1">Whole Body</tissue>
    </source>
</reference>
<organism evidence="1 2">
    <name type="scientific">Cordylochernes scorpioides</name>
    <dbReference type="NCBI Taxonomy" id="51811"/>
    <lineage>
        <taxon>Eukaryota</taxon>
        <taxon>Metazoa</taxon>
        <taxon>Ecdysozoa</taxon>
        <taxon>Arthropoda</taxon>
        <taxon>Chelicerata</taxon>
        <taxon>Arachnida</taxon>
        <taxon>Pseudoscorpiones</taxon>
        <taxon>Cheliferoidea</taxon>
        <taxon>Chernetidae</taxon>
        <taxon>Cordylochernes</taxon>
    </lineage>
</organism>
<accession>A0ABY6JZC2</accession>
<name>A0ABY6JZC2_9ARAC</name>
<dbReference type="Gene3D" id="1.25.40.420">
    <property type="match status" value="1"/>
</dbReference>
<keyword evidence="2" id="KW-1185">Reference proteome</keyword>
<protein>
    <submittedName>
        <fullName evidence="1">SPOPL</fullName>
    </submittedName>
</protein>
<evidence type="ECO:0000313" key="2">
    <source>
        <dbReference type="Proteomes" id="UP001235939"/>
    </source>
</evidence>
<gene>
    <name evidence="1" type="ORF">LAZ67_1004690</name>
</gene>
<proteinExistence type="predicted"/>